<feature type="transmembrane region" description="Helical" evidence="7">
    <location>
        <begin position="46"/>
        <end position="66"/>
    </location>
</feature>
<protein>
    <recommendedName>
        <fullName evidence="7">Probable purine permease</fullName>
    </recommendedName>
</protein>
<comment type="subcellular location">
    <subcellularLocation>
        <location evidence="1 7">Membrane</location>
        <topology evidence="1 7">Multi-pass membrane protein</topology>
    </subcellularLocation>
</comment>
<feature type="transmembrane region" description="Helical" evidence="7">
    <location>
        <begin position="143"/>
        <end position="164"/>
    </location>
</feature>
<organism evidence="8 9">
    <name type="scientific">Fraxinus pennsylvanica</name>
    <dbReference type="NCBI Taxonomy" id="56036"/>
    <lineage>
        <taxon>Eukaryota</taxon>
        <taxon>Viridiplantae</taxon>
        <taxon>Streptophyta</taxon>
        <taxon>Embryophyta</taxon>
        <taxon>Tracheophyta</taxon>
        <taxon>Spermatophyta</taxon>
        <taxon>Magnoliopsida</taxon>
        <taxon>eudicotyledons</taxon>
        <taxon>Gunneridae</taxon>
        <taxon>Pentapetalae</taxon>
        <taxon>asterids</taxon>
        <taxon>lamiids</taxon>
        <taxon>Lamiales</taxon>
        <taxon>Oleaceae</taxon>
        <taxon>Oleeae</taxon>
        <taxon>Fraxinus</taxon>
    </lineage>
</organism>
<reference evidence="8" key="1">
    <citation type="submission" date="2023-05" db="EMBL/GenBank/DDBJ databases">
        <authorList>
            <person name="Huff M."/>
        </authorList>
    </citation>
    <scope>NUCLEOTIDE SEQUENCE</scope>
</reference>
<feature type="transmembrane region" description="Helical" evidence="7">
    <location>
        <begin position="118"/>
        <end position="137"/>
    </location>
</feature>
<sequence length="353" mass="38729">MEPVTTWRKTLLVLNCILLTGGNCGGPLILRLYFIRGGKRVWLSSWIQTAGFPITLIPLFVSYMHRRRSAAHGHATATTKLFVMKPWVLAASTIMGILTGLVDYSYSYGIARIPVSTSSLIVATQLAFTAGFAYLLVKQKFTAYSINAVVLLTVGAAVLALHTSGDRPEGESNKDYALGFVFTLAGTALAGFIIPFLELTYLKAKQVVTYTLVMEIQMVMAFFATAFCTVGMIINKDFQAISREAKQYELGETKYYLVLVGTAISLQGLFLGIGGVVFYGSSLLSGIIITVSLPITELLAVIFFHEKFQAQKGVSLFLSLWGIVSYFFGELKQSKKNVCHDEEELEMARAVDP</sequence>
<keyword evidence="3 7" id="KW-0813">Transport</keyword>
<dbReference type="EMBL" id="OU503038">
    <property type="protein sequence ID" value="CAI9757433.1"/>
    <property type="molecule type" value="Genomic_DNA"/>
</dbReference>
<evidence type="ECO:0000256" key="4">
    <source>
        <dbReference type="ARBA" id="ARBA00022692"/>
    </source>
</evidence>
<evidence type="ECO:0000256" key="1">
    <source>
        <dbReference type="ARBA" id="ARBA00004141"/>
    </source>
</evidence>
<dbReference type="GO" id="GO:0015211">
    <property type="term" value="F:purine nucleoside transmembrane transporter activity"/>
    <property type="evidence" value="ECO:0007669"/>
    <property type="project" value="UniProtKB-UniRule"/>
</dbReference>
<accession>A0AAD1YUA6</accession>
<dbReference type="PANTHER" id="PTHR31376">
    <property type="entry name" value="OS09G0467300 PROTEIN-RELATED"/>
    <property type="match status" value="1"/>
</dbReference>
<evidence type="ECO:0000256" key="7">
    <source>
        <dbReference type="RuleBase" id="RU368015"/>
    </source>
</evidence>
<dbReference type="GO" id="GO:0005345">
    <property type="term" value="F:purine nucleobase transmembrane transporter activity"/>
    <property type="evidence" value="ECO:0007669"/>
    <property type="project" value="UniProtKB-UniRule"/>
</dbReference>
<evidence type="ECO:0000313" key="9">
    <source>
        <dbReference type="Proteomes" id="UP000834106"/>
    </source>
</evidence>
<dbReference type="AlphaFoldDB" id="A0AAD1YUA6"/>
<evidence type="ECO:0000256" key="2">
    <source>
        <dbReference type="ARBA" id="ARBA00006213"/>
    </source>
</evidence>
<name>A0AAD1YUA6_9LAMI</name>
<comment type="similarity">
    <text evidence="2 7">Belongs to the purine permeases (TC 2.A.7.14) family.</text>
</comment>
<evidence type="ECO:0000256" key="6">
    <source>
        <dbReference type="ARBA" id="ARBA00023136"/>
    </source>
</evidence>
<dbReference type="InterPro" id="IPR030182">
    <property type="entry name" value="PUP_plant"/>
</dbReference>
<feature type="transmembrane region" description="Helical" evidence="7">
    <location>
        <begin position="283"/>
        <end position="304"/>
    </location>
</feature>
<evidence type="ECO:0000313" key="8">
    <source>
        <dbReference type="EMBL" id="CAI9757433.1"/>
    </source>
</evidence>
<keyword evidence="4 7" id="KW-0812">Transmembrane</keyword>
<evidence type="ECO:0000256" key="5">
    <source>
        <dbReference type="ARBA" id="ARBA00022989"/>
    </source>
</evidence>
<dbReference type="PANTHER" id="PTHR31376:SF1">
    <property type="entry name" value="PURINE PERMEASE 2"/>
    <property type="match status" value="1"/>
</dbReference>
<dbReference type="SUPFAM" id="SSF103481">
    <property type="entry name" value="Multidrug resistance efflux transporter EmrE"/>
    <property type="match status" value="1"/>
</dbReference>
<keyword evidence="5 7" id="KW-1133">Transmembrane helix</keyword>
<comment type="caution">
    <text evidence="7">Lacks conserved residue(s) required for the propagation of feature annotation.</text>
</comment>
<feature type="transmembrane region" description="Helical" evidence="7">
    <location>
        <begin position="86"/>
        <end position="106"/>
    </location>
</feature>
<dbReference type="Pfam" id="PF16913">
    <property type="entry name" value="PUNUT"/>
    <property type="match status" value="1"/>
</dbReference>
<proteinExistence type="inferred from homology"/>
<gene>
    <name evidence="8" type="ORF">FPE_LOCUS4863</name>
</gene>
<keyword evidence="9" id="KW-1185">Reference proteome</keyword>
<feature type="transmembrane region" description="Helical" evidence="7">
    <location>
        <begin position="12"/>
        <end position="34"/>
    </location>
</feature>
<feature type="transmembrane region" description="Helical" evidence="7">
    <location>
        <begin position="255"/>
        <end position="277"/>
    </location>
</feature>
<keyword evidence="6 7" id="KW-0472">Membrane</keyword>
<feature type="transmembrane region" description="Helical" evidence="7">
    <location>
        <begin position="176"/>
        <end position="196"/>
    </location>
</feature>
<feature type="transmembrane region" description="Helical" evidence="7">
    <location>
        <begin position="216"/>
        <end position="234"/>
    </location>
</feature>
<dbReference type="Proteomes" id="UP000834106">
    <property type="component" value="Chromosome 3"/>
</dbReference>
<dbReference type="InterPro" id="IPR037185">
    <property type="entry name" value="EmrE-like"/>
</dbReference>
<dbReference type="GO" id="GO:0016020">
    <property type="term" value="C:membrane"/>
    <property type="evidence" value="ECO:0007669"/>
    <property type="project" value="UniProtKB-SubCell"/>
</dbReference>
<evidence type="ECO:0000256" key="3">
    <source>
        <dbReference type="ARBA" id="ARBA00022448"/>
    </source>
</evidence>